<reference evidence="4" key="2">
    <citation type="submission" date="2021-01" db="UniProtKB">
        <authorList>
            <consortium name="EnsemblMetazoa"/>
        </authorList>
    </citation>
    <scope>IDENTIFICATION</scope>
</reference>
<keyword evidence="2" id="KW-0677">Repeat</keyword>
<sequence length="135" mass="16121">MDSQRISKQQFANNFLKTLPPELSLYILSIVDIESLCAASQTCKNWNNVIENTDYLWKLLCELNCEDWTDVVEDRASGYSWKETLQRNFKHHAIRRKWIRGDFSSFKSYEDLPGRIMCIMDRHQWGQIFEHELSR</sequence>
<dbReference type="InterPro" id="IPR001810">
    <property type="entry name" value="F-box_dom"/>
</dbReference>
<protein>
    <recommendedName>
        <fullName evidence="3">F-box domain-containing protein</fullName>
    </recommendedName>
</protein>
<keyword evidence="1" id="KW-0853">WD repeat</keyword>
<dbReference type="InterPro" id="IPR042627">
    <property type="entry name" value="FBXW2"/>
</dbReference>
<dbReference type="SUPFAM" id="SSF81383">
    <property type="entry name" value="F-box domain"/>
    <property type="match status" value="1"/>
</dbReference>
<dbReference type="InterPro" id="IPR036047">
    <property type="entry name" value="F-box-like_dom_sf"/>
</dbReference>
<dbReference type="OMA" id="IAYFVCE"/>
<evidence type="ECO:0000259" key="3">
    <source>
        <dbReference type="PROSITE" id="PS50181"/>
    </source>
</evidence>
<evidence type="ECO:0000256" key="1">
    <source>
        <dbReference type="ARBA" id="ARBA00022574"/>
    </source>
</evidence>
<keyword evidence="5" id="KW-1185">Reference proteome</keyword>
<dbReference type="OrthoDB" id="10257471at2759"/>
<reference evidence="5" key="1">
    <citation type="submission" date="2015-02" db="EMBL/GenBank/DDBJ databases">
        <title>Genome sequencing for Strongylocentrotus purpuratus.</title>
        <authorList>
            <person name="Murali S."/>
            <person name="Liu Y."/>
            <person name="Vee V."/>
            <person name="English A."/>
            <person name="Wang M."/>
            <person name="Skinner E."/>
            <person name="Han Y."/>
            <person name="Muzny D.M."/>
            <person name="Worley K.C."/>
            <person name="Gibbs R.A."/>
        </authorList>
    </citation>
    <scope>NUCLEOTIDE SEQUENCE</scope>
</reference>
<evidence type="ECO:0000313" key="5">
    <source>
        <dbReference type="Proteomes" id="UP000007110"/>
    </source>
</evidence>
<proteinExistence type="predicted"/>
<evidence type="ECO:0000313" key="4">
    <source>
        <dbReference type="EnsemblMetazoa" id="XP_792991"/>
    </source>
</evidence>
<dbReference type="RefSeq" id="XP_792991.1">
    <property type="nucleotide sequence ID" value="XM_787898.5"/>
</dbReference>
<name>A0A7M7RE41_STRPU</name>
<dbReference type="CTD" id="554251"/>
<dbReference type="PANTHER" id="PTHR44436:SF1">
    <property type="entry name" value="F-BOX_WD REPEAT-CONTAINING PROTEIN 2"/>
    <property type="match status" value="1"/>
</dbReference>
<dbReference type="SMART" id="SM00256">
    <property type="entry name" value="FBOX"/>
    <property type="match status" value="1"/>
</dbReference>
<dbReference type="GO" id="GO:0005737">
    <property type="term" value="C:cytoplasm"/>
    <property type="evidence" value="ECO:0000318"/>
    <property type="project" value="GO_Central"/>
</dbReference>
<dbReference type="Gene3D" id="1.20.1280.50">
    <property type="match status" value="1"/>
</dbReference>
<dbReference type="Proteomes" id="UP000007110">
    <property type="component" value="Unassembled WGS sequence"/>
</dbReference>
<dbReference type="KEGG" id="spu:588202"/>
<dbReference type="AlphaFoldDB" id="A0A7M7RE41"/>
<dbReference type="PANTHER" id="PTHR44436">
    <property type="entry name" value="F-BOX/WD REPEAT-CONTAINING PROTEIN 2"/>
    <property type="match status" value="1"/>
</dbReference>
<dbReference type="CDD" id="cd22113">
    <property type="entry name" value="F-box_FBXO48"/>
    <property type="match status" value="1"/>
</dbReference>
<accession>A0A7M7RE41</accession>
<dbReference type="Pfam" id="PF12937">
    <property type="entry name" value="F-box-like"/>
    <property type="match status" value="1"/>
</dbReference>
<dbReference type="GeneID" id="588202"/>
<evidence type="ECO:0000256" key="2">
    <source>
        <dbReference type="ARBA" id="ARBA00022737"/>
    </source>
</evidence>
<dbReference type="EnsemblMetazoa" id="XM_787898">
    <property type="protein sequence ID" value="XP_792991"/>
    <property type="gene ID" value="LOC588202"/>
</dbReference>
<organism evidence="4 5">
    <name type="scientific">Strongylocentrotus purpuratus</name>
    <name type="common">Purple sea urchin</name>
    <dbReference type="NCBI Taxonomy" id="7668"/>
    <lineage>
        <taxon>Eukaryota</taxon>
        <taxon>Metazoa</taxon>
        <taxon>Echinodermata</taxon>
        <taxon>Eleutherozoa</taxon>
        <taxon>Echinozoa</taxon>
        <taxon>Echinoidea</taxon>
        <taxon>Euechinoidea</taxon>
        <taxon>Echinacea</taxon>
        <taxon>Camarodonta</taxon>
        <taxon>Echinidea</taxon>
        <taxon>Strongylocentrotidae</taxon>
        <taxon>Strongylocentrotus</taxon>
    </lineage>
</organism>
<dbReference type="GO" id="GO:0031146">
    <property type="term" value="P:SCF-dependent proteasomal ubiquitin-dependent protein catabolic process"/>
    <property type="evidence" value="ECO:0000318"/>
    <property type="project" value="GO_Central"/>
</dbReference>
<dbReference type="GO" id="GO:0019005">
    <property type="term" value="C:SCF ubiquitin ligase complex"/>
    <property type="evidence" value="ECO:0000318"/>
    <property type="project" value="GO_Central"/>
</dbReference>
<dbReference type="FunCoup" id="A0A7M7RE41">
    <property type="interactions" value="373"/>
</dbReference>
<feature type="domain" description="F-box" evidence="3">
    <location>
        <begin position="13"/>
        <end position="60"/>
    </location>
</feature>
<dbReference type="PROSITE" id="PS50181">
    <property type="entry name" value="FBOX"/>
    <property type="match status" value="1"/>
</dbReference>
<dbReference type="InParanoid" id="A0A7M7RE41"/>